<evidence type="ECO:0000313" key="1">
    <source>
        <dbReference type="EMBL" id="CAB4221361.1"/>
    </source>
</evidence>
<proteinExistence type="predicted"/>
<organism evidence="1">
    <name type="scientific">uncultured Caudovirales phage</name>
    <dbReference type="NCBI Taxonomy" id="2100421"/>
    <lineage>
        <taxon>Viruses</taxon>
        <taxon>Duplodnaviria</taxon>
        <taxon>Heunggongvirae</taxon>
        <taxon>Uroviricota</taxon>
        <taxon>Caudoviricetes</taxon>
        <taxon>Peduoviridae</taxon>
        <taxon>Maltschvirus</taxon>
        <taxon>Maltschvirus maltsch</taxon>
    </lineage>
</organism>
<name>A0A6J5T313_9CAUD</name>
<gene>
    <name evidence="1" type="ORF">UFOVP1636_267</name>
</gene>
<dbReference type="EMBL" id="LR797503">
    <property type="protein sequence ID" value="CAB4221361.1"/>
    <property type="molecule type" value="Genomic_DNA"/>
</dbReference>
<accession>A0A6J5T313</accession>
<sequence length="110" mass="12637">MQVRETETKRAGFYAWGAARDAAIKSYAASTTYSDAQKLKAERVKLGLELCYHSRAIRINFRNKWITVHIEEPQVRDVRNLALLEADYELQGISKSVNKDGDISYRIMRA</sequence>
<reference evidence="1" key="1">
    <citation type="submission" date="2020-05" db="EMBL/GenBank/DDBJ databases">
        <authorList>
            <person name="Chiriac C."/>
            <person name="Salcher M."/>
            <person name="Ghai R."/>
            <person name="Kavagutti S V."/>
        </authorList>
    </citation>
    <scope>NUCLEOTIDE SEQUENCE</scope>
</reference>
<protein>
    <submittedName>
        <fullName evidence="1">Uncharacterized protein</fullName>
    </submittedName>
</protein>